<dbReference type="Proteomes" id="UP001565369">
    <property type="component" value="Unassembled WGS sequence"/>
</dbReference>
<evidence type="ECO:0000313" key="2">
    <source>
        <dbReference type="Proteomes" id="UP001565369"/>
    </source>
</evidence>
<accession>A0ABV4FUH0</accession>
<proteinExistence type="predicted"/>
<sequence>MARFKNSAESSVVMRKSKIAYFARYFFELVKNGRTAR</sequence>
<protein>
    <submittedName>
        <fullName evidence="1">Uncharacterized protein</fullName>
    </submittedName>
</protein>
<dbReference type="EMBL" id="JBGBZJ010000003">
    <property type="protein sequence ID" value="MEY9455259.1"/>
    <property type="molecule type" value="Genomic_DNA"/>
</dbReference>
<organism evidence="1 2">
    <name type="scientific">Bradyrhizobium ottawaense</name>
    <dbReference type="NCBI Taxonomy" id="931866"/>
    <lineage>
        <taxon>Bacteria</taxon>
        <taxon>Pseudomonadati</taxon>
        <taxon>Pseudomonadota</taxon>
        <taxon>Alphaproteobacteria</taxon>
        <taxon>Hyphomicrobiales</taxon>
        <taxon>Nitrobacteraceae</taxon>
        <taxon>Bradyrhizobium</taxon>
    </lineage>
</organism>
<evidence type="ECO:0000313" key="1">
    <source>
        <dbReference type="EMBL" id="MEY9455259.1"/>
    </source>
</evidence>
<comment type="caution">
    <text evidence="1">The sequence shown here is derived from an EMBL/GenBank/DDBJ whole genome shotgun (WGS) entry which is preliminary data.</text>
</comment>
<name>A0ABV4FUH0_9BRAD</name>
<gene>
    <name evidence="1" type="ORF">ABIG07_004207</name>
</gene>
<keyword evidence="2" id="KW-1185">Reference proteome</keyword>
<reference evidence="1 2" key="1">
    <citation type="submission" date="2024-07" db="EMBL/GenBank/DDBJ databases">
        <title>Genomic Encyclopedia of Type Strains, Phase V (KMG-V): Genome sequencing to study the core and pangenomes of soil and plant-associated prokaryotes.</title>
        <authorList>
            <person name="Whitman W."/>
        </authorList>
    </citation>
    <scope>NUCLEOTIDE SEQUENCE [LARGE SCALE GENOMIC DNA]</scope>
    <source>
        <strain evidence="1 2">USDA 152</strain>
    </source>
</reference>